<evidence type="ECO:0000313" key="3">
    <source>
        <dbReference type="Proteomes" id="UP000178603"/>
    </source>
</evidence>
<dbReference type="EMBL" id="MGGW01000003">
    <property type="protein sequence ID" value="OGM55421.1"/>
    <property type="molecule type" value="Genomic_DNA"/>
</dbReference>
<name>A0A1F8AUL6_9BACT</name>
<feature type="transmembrane region" description="Helical" evidence="1">
    <location>
        <begin position="7"/>
        <end position="24"/>
    </location>
</feature>
<keyword evidence="1" id="KW-1133">Transmembrane helix</keyword>
<sequence>MKQRGFILIPILIIVFLAIIFLIANKNNGIATPTSTEETAVFYTDTGLGSKPVGEYDKNETYWELNVETRKLTRAAFSHPYFEYEKEVSLRRKEIDTTEFKKVANKPSDAYVEIELETERYYPLVILSVLEWEKNKQEVWGYDLKTHGPEKLAEFRIGGDCGKIDVIDWGIENHLLLVSTNTPSITDSSSCNLNKIQIYDYQEYKNISSLPLPATKTYYYFGAVGSLKQNKVLLTGTKDVVLDINTGAQTILKGKVTTHFSTSIERFWNFGLLPLQLEPTKENYVYTIYNVAEEHYSNNLYFNRVKPEGNYVSDYLAPFLLADAGGRIFFDHTIYNPFFNDCWFVWESGKNVEKVLCSDEIYSNFFNDLSEDEWDSLRTYLVWYPK</sequence>
<evidence type="ECO:0000256" key="1">
    <source>
        <dbReference type="SAM" id="Phobius"/>
    </source>
</evidence>
<dbReference type="AlphaFoldDB" id="A0A1F8AUL6"/>
<protein>
    <submittedName>
        <fullName evidence="2">Uncharacterized protein</fullName>
    </submittedName>
</protein>
<keyword evidence="1" id="KW-0812">Transmembrane</keyword>
<reference evidence="2 3" key="1">
    <citation type="journal article" date="2016" name="Nat. Commun.">
        <title>Thousands of microbial genomes shed light on interconnected biogeochemical processes in an aquifer system.</title>
        <authorList>
            <person name="Anantharaman K."/>
            <person name="Brown C.T."/>
            <person name="Hug L.A."/>
            <person name="Sharon I."/>
            <person name="Castelle C.J."/>
            <person name="Probst A.J."/>
            <person name="Thomas B.C."/>
            <person name="Singh A."/>
            <person name="Wilkins M.J."/>
            <person name="Karaoz U."/>
            <person name="Brodie E.L."/>
            <person name="Williams K.H."/>
            <person name="Hubbard S.S."/>
            <person name="Banfield J.F."/>
        </authorList>
    </citation>
    <scope>NUCLEOTIDE SEQUENCE [LARGE SCALE GENOMIC DNA]</scope>
</reference>
<keyword evidence="1" id="KW-0472">Membrane</keyword>
<dbReference type="Proteomes" id="UP000178603">
    <property type="component" value="Unassembled WGS sequence"/>
</dbReference>
<accession>A0A1F8AUL6</accession>
<evidence type="ECO:0000313" key="2">
    <source>
        <dbReference type="EMBL" id="OGM55421.1"/>
    </source>
</evidence>
<gene>
    <name evidence="2" type="ORF">A3E44_05020</name>
</gene>
<proteinExistence type="predicted"/>
<comment type="caution">
    <text evidence="2">The sequence shown here is derived from an EMBL/GenBank/DDBJ whole genome shotgun (WGS) entry which is preliminary data.</text>
</comment>
<organism evidence="2 3">
    <name type="scientific">Candidatus Woesebacteria bacterium RIFCSPHIGHO2_12_FULL_41_24</name>
    <dbReference type="NCBI Taxonomy" id="1802510"/>
    <lineage>
        <taxon>Bacteria</taxon>
        <taxon>Candidatus Woeseibacteriota</taxon>
    </lineage>
</organism>